<accession>F3FR96</accession>
<proteinExistence type="predicted"/>
<reference evidence="1 2" key="1">
    <citation type="journal article" date="2011" name="PLoS Pathog.">
        <title>Dynamic evolution of pathogenicity revealed by sequencing and comparative genomics of 19 Pseudomonas syringae isolates.</title>
        <authorList>
            <person name="Baltrus D.A."/>
            <person name="Nishimura M.T."/>
            <person name="Romanchuk A."/>
            <person name="Chang J.H."/>
            <person name="Mukhtar M.S."/>
            <person name="Cherkis K."/>
            <person name="Roach J."/>
            <person name="Grant S.R."/>
            <person name="Jones C.D."/>
            <person name="Dangl J.L."/>
        </authorList>
    </citation>
    <scope>NUCLEOTIDE SEQUENCE [LARGE SCALE GENOMIC DNA]</scope>
    <source>
        <strain evidence="2">M301072PT</strain>
    </source>
</reference>
<dbReference type="AlphaFoldDB" id="F3FR96"/>
<name>F3FR96_PSESX</name>
<dbReference type="Proteomes" id="UP000004471">
    <property type="component" value="Unassembled WGS sequence"/>
</dbReference>
<organism evidence="1 2">
    <name type="scientific">Pseudomonas syringae pv. japonica str. M301072</name>
    <dbReference type="NCBI Taxonomy" id="629262"/>
    <lineage>
        <taxon>Bacteria</taxon>
        <taxon>Pseudomonadati</taxon>
        <taxon>Pseudomonadota</taxon>
        <taxon>Gammaproteobacteria</taxon>
        <taxon>Pseudomonadales</taxon>
        <taxon>Pseudomonadaceae</taxon>
        <taxon>Pseudomonas</taxon>
        <taxon>Pseudomonas syringae</taxon>
    </lineage>
</organism>
<dbReference type="EMBL" id="AEAH01001304">
    <property type="protein sequence ID" value="EGH32738.1"/>
    <property type="molecule type" value="Genomic_DNA"/>
</dbReference>
<comment type="caution">
    <text evidence="1">The sequence shown here is derived from an EMBL/GenBank/DDBJ whole genome shotgun (WGS) entry which is preliminary data.</text>
</comment>
<sequence length="24" mass="2676">RLTAEDELLNRGLAILDECFAEIA</sequence>
<evidence type="ECO:0000313" key="1">
    <source>
        <dbReference type="EMBL" id="EGH32738.1"/>
    </source>
</evidence>
<feature type="non-terminal residue" evidence="1">
    <location>
        <position position="1"/>
    </location>
</feature>
<gene>
    <name evidence="1" type="ORF">PSYJA_28766</name>
</gene>
<dbReference type="HOGENOM" id="CLU_3422119_0_0_6"/>
<evidence type="ECO:0000313" key="2">
    <source>
        <dbReference type="Proteomes" id="UP000004471"/>
    </source>
</evidence>
<protein>
    <submittedName>
        <fullName evidence="1">Uncharacterized protein</fullName>
    </submittedName>
</protein>